<feature type="domain" description="Glycosyltransferase subfamily 4-like N-terminal" evidence="3">
    <location>
        <begin position="53"/>
        <end position="165"/>
    </location>
</feature>
<evidence type="ECO:0000313" key="4">
    <source>
        <dbReference type="EMBL" id="OEJ66636.1"/>
    </source>
</evidence>
<dbReference type="Proteomes" id="UP000095347">
    <property type="component" value="Unassembled WGS sequence"/>
</dbReference>
<keyword evidence="1" id="KW-1133">Transmembrane helix</keyword>
<evidence type="ECO:0000313" key="5">
    <source>
        <dbReference type="Proteomes" id="UP000095347"/>
    </source>
</evidence>
<dbReference type="PANTHER" id="PTHR12526">
    <property type="entry name" value="GLYCOSYLTRANSFERASE"/>
    <property type="match status" value="1"/>
</dbReference>
<dbReference type="AlphaFoldDB" id="A0A1E5Q6M8"/>
<dbReference type="STRING" id="28181.BEN30_11825"/>
<keyword evidence="1" id="KW-0472">Membrane</keyword>
<dbReference type="InterPro" id="IPR028098">
    <property type="entry name" value="Glyco_trans_4-like_N"/>
</dbReference>
<evidence type="ECO:0008006" key="6">
    <source>
        <dbReference type="Google" id="ProtNLM"/>
    </source>
</evidence>
<protein>
    <recommendedName>
        <fullName evidence="6">Glycosyl transferase family 1 domain-containing protein</fullName>
    </recommendedName>
</protein>
<dbReference type="InterPro" id="IPR001296">
    <property type="entry name" value="Glyco_trans_1"/>
</dbReference>
<gene>
    <name evidence="4" type="ORF">BEN30_11825</name>
</gene>
<feature type="transmembrane region" description="Helical" evidence="1">
    <location>
        <begin position="14"/>
        <end position="33"/>
    </location>
</feature>
<proteinExistence type="predicted"/>
<evidence type="ECO:0000259" key="3">
    <source>
        <dbReference type="Pfam" id="PF13439"/>
    </source>
</evidence>
<reference evidence="5" key="1">
    <citation type="submission" date="2016-07" db="EMBL/GenBank/DDBJ databases">
        <authorList>
            <person name="Florea S."/>
            <person name="Webb J.S."/>
            <person name="Jaromczyk J."/>
            <person name="Schardl C.L."/>
        </authorList>
    </citation>
    <scope>NUCLEOTIDE SEQUENCE [LARGE SCALE GENOMIC DNA]</scope>
    <source>
        <strain evidence="5">MV-1</strain>
    </source>
</reference>
<dbReference type="SUPFAM" id="SSF53756">
    <property type="entry name" value="UDP-Glycosyltransferase/glycogen phosphorylase"/>
    <property type="match status" value="1"/>
</dbReference>
<dbReference type="CDD" id="cd03801">
    <property type="entry name" value="GT4_PimA-like"/>
    <property type="match status" value="1"/>
</dbReference>
<dbReference type="GO" id="GO:0016757">
    <property type="term" value="F:glycosyltransferase activity"/>
    <property type="evidence" value="ECO:0007669"/>
    <property type="project" value="InterPro"/>
</dbReference>
<dbReference type="Pfam" id="PF13439">
    <property type="entry name" value="Glyco_transf_4"/>
    <property type="match status" value="1"/>
</dbReference>
<feature type="domain" description="Glycosyl transferase family 1" evidence="2">
    <location>
        <begin position="211"/>
        <end position="312"/>
    </location>
</feature>
<comment type="caution">
    <text evidence="4">The sequence shown here is derived from an EMBL/GenBank/DDBJ whole genome shotgun (WGS) entry which is preliminary data.</text>
</comment>
<organism evidence="4 5">
    <name type="scientific">Magnetovibrio blakemorei</name>
    <dbReference type="NCBI Taxonomy" id="28181"/>
    <lineage>
        <taxon>Bacteria</taxon>
        <taxon>Pseudomonadati</taxon>
        <taxon>Pseudomonadota</taxon>
        <taxon>Alphaproteobacteria</taxon>
        <taxon>Rhodospirillales</taxon>
        <taxon>Magnetovibrionaceae</taxon>
        <taxon>Magnetovibrio</taxon>
    </lineage>
</organism>
<dbReference type="Pfam" id="PF00534">
    <property type="entry name" value="Glycos_transf_1"/>
    <property type="match status" value="1"/>
</dbReference>
<dbReference type="Gene3D" id="3.40.50.2000">
    <property type="entry name" value="Glycogen Phosphorylase B"/>
    <property type="match status" value="2"/>
</dbReference>
<keyword evidence="1" id="KW-0812">Transmembrane</keyword>
<keyword evidence="5" id="KW-1185">Reference proteome</keyword>
<sequence>MNGAMLRDSTIKKILRWGWAVALALHAVLNALWPLRSAGVRVFYGGARPGDVGGPLVKVKRLRALFPEYLWGFNVVYVLSNTPYLPGLALALLKARRVPIVHNQNGVFYPGWYAGDWKAQNQRMARTFRKADYVFFQSEFCKRSAERYLGTREGAGEILYNAVDTVFYRPLTPQEPRAGRAYRFLLTGKIDNHLFYRIESTLRGLAEAVNLGLDAVLDIAGWVAPDAQARTKALADELSIADRVRLTGPYTQESAPSIYQGADAYVMTKHNDPCPNTVLEALATGLPVLYSDTGGVGELVGAAGIGLVCAQSWGEPQVPDVKDIAQGMLDIVAGHDMFSHKARELAVERFDLRHWEQRHGEVFTRLIEARLTEEKN</sequence>
<evidence type="ECO:0000259" key="2">
    <source>
        <dbReference type="Pfam" id="PF00534"/>
    </source>
</evidence>
<evidence type="ECO:0000256" key="1">
    <source>
        <dbReference type="SAM" id="Phobius"/>
    </source>
</evidence>
<name>A0A1E5Q6M8_9PROT</name>
<dbReference type="EMBL" id="MCGG01000030">
    <property type="protein sequence ID" value="OEJ66636.1"/>
    <property type="molecule type" value="Genomic_DNA"/>
</dbReference>
<accession>A0A1E5Q6M8</accession>
<dbReference type="OrthoDB" id="186663at2"/>